<sequence>MSRPADGAVHETPKPPALPSAEDIATNLRTGPSTHPELYTNVGTQPPSLESPTFPVAAEIASAPRSDPHRDPHRAEMPIPPRTSSNNRDTNLPSLPRPTPNGDVLPQHFPTSLDDTTLGPSNPPLPTSIPPNTSSKSSLPSRDLPADARSVLSALSRVSQLEEQCREAEAECNELWSQLGALQQEANMQRRYESHVRKLELEANYAIEQLSRHVNELHTGRWTGFDVRQYLPDTISATGDTALVADSVESIVGNFATLYNQYLEANKGLNLLKLRIMSQQQWIRDARTLLVQTDAATEKDADAAPTTAAERGDLQSQIESMEHYRESKQTQLAEDEAEIKRAIQDRSQVVGGGSAIIELLQAELDKAKADQALAQLMTDQVQLEMEKVELRYAEQIAAVRAETDNIREELTKLN</sequence>
<organism evidence="3 4">
    <name type="scientific">Gonapodya prolifera (strain JEL478)</name>
    <name type="common">Monoblepharis prolifera</name>
    <dbReference type="NCBI Taxonomy" id="1344416"/>
    <lineage>
        <taxon>Eukaryota</taxon>
        <taxon>Fungi</taxon>
        <taxon>Fungi incertae sedis</taxon>
        <taxon>Chytridiomycota</taxon>
        <taxon>Chytridiomycota incertae sedis</taxon>
        <taxon>Monoblepharidomycetes</taxon>
        <taxon>Monoblepharidales</taxon>
        <taxon>Gonapodyaceae</taxon>
        <taxon>Gonapodya</taxon>
    </lineage>
</organism>
<feature type="compositionally biased region" description="Polar residues" evidence="2">
    <location>
        <begin position="41"/>
        <end position="51"/>
    </location>
</feature>
<keyword evidence="4" id="KW-1185">Reference proteome</keyword>
<feature type="coiled-coil region" evidence="1">
    <location>
        <begin position="325"/>
        <end position="377"/>
    </location>
</feature>
<dbReference type="EMBL" id="KQ965739">
    <property type="protein sequence ID" value="KXS19167.1"/>
    <property type="molecule type" value="Genomic_DNA"/>
</dbReference>
<evidence type="ECO:0000256" key="1">
    <source>
        <dbReference type="SAM" id="Coils"/>
    </source>
</evidence>
<feature type="compositionally biased region" description="Basic and acidic residues" evidence="2">
    <location>
        <begin position="66"/>
        <end position="76"/>
    </location>
</feature>
<keyword evidence="1" id="KW-0175">Coiled coil</keyword>
<evidence type="ECO:0000256" key="2">
    <source>
        <dbReference type="SAM" id="MobiDB-lite"/>
    </source>
</evidence>
<gene>
    <name evidence="3" type="ORF">M427DRAFT_132194</name>
</gene>
<dbReference type="OrthoDB" id="10575419at2759"/>
<reference evidence="3 4" key="1">
    <citation type="journal article" date="2015" name="Genome Biol. Evol.">
        <title>Phylogenomic analyses indicate that early fungi evolved digesting cell walls of algal ancestors of land plants.</title>
        <authorList>
            <person name="Chang Y."/>
            <person name="Wang S."/>
            <person name="Sekimoto S."/>
            <person name="Aerts A.L."/>
            <person name="Choi C."/>
            <person name="Clum A."/>
            <person name="LaButti K.M."/>
            <person name="Lindquist E.A."/>
            <person name="Yee Ngan C."/>
            <person name="Ohm R.A."/>
            <person name="Salamov A.A."/>
            <person name="Grigoriev I.V."/>
            <person name="Spatafora J.W."/>
            <person name="Berbee M.L."/>
        </authorList>
    </citation>
    <scope>NUCLEOTIDE SEQUENCE [LARGE SCALE GENOMIC DNA]</scope>
    <source>
        <strain evidence="3 4">JEL478</strain>
    </source>
</reference>
<feature type="compositionally biased region" description="Polar residues" evidence="2">
    <location>
        <begin position="109"/>
        <end position="119"/>
    </location>
</feature>
<feature type="coiled-coil region" evidence="1">
    <location>
        <begin position="151"/>
        <end position="178"/>
    </location>
</feature>
<proteinExistence type="predicted"/>
<name>A0A139AQY3_GONPJ</name>
<evidence type="ECO:0000313" key="4">
    <source>
        <dbReference type="Proteomes" id="UP000070544"/>
    </source>
</evidence>
<feature type="compositionally biased region" description="Polar residues" evidence="2">
    <location>
        <begin position="82"/>
        <end position="93"/>
    </location>
</feature>
<evidence type="ECO:0000313" key="3">
    <source>
        <dbReference type="EMBL" id="KXS19167.1"/>
    </source>
</evidence>
<feature type="region of interest" description="Disordered" evidence="2">
    <location>
        <begin position="1"/>
        <end position="146"/>
    </location>
</feature>
<dbReference type="AlphaFoldDB" id="A0A139AQY3"/>
<accession>A0A139AQY3</accession>
<protein>
    <submittedName>
        <fullName evidence="3">Uncharacterized protein</fullName>
    </submittedName>
</protein>
<dbReference type="Proteomes" id="UP000070544">
    <property type="component" value="Unassembled WGS sequence"/>
</dbReference>